<organism evidence="2 3">
    <name type="scientific">Tropilaelaps mercedesae</name>
    <dbReference type="NCBI Taxonomy" id="418985"/>
    <lineage>
        <taxon>Eukaryota</taxon>
        <taxon>Metazoa</taxon>
        <taxon>Ecdysozoa</taxon>
        <taxon>Arthropoda</taxon>
        <taxon>Chelicerata</taxon>
        <taxon>Arachnida</taxon>
        <taxon>Acari</taxon>
        <taxon>Parasitiformes</taxon>
        <taxon>Mesostigmata</taxon>
        <taxon>Gamasina</taxon>
        <taxon>Dermanyssoidea</taxon>
        <taxon>Laelapidae</taxon>
        <taxon>Tropilaelaps</taxon>
    </lineage>
</organism>
<proteinExistence type="predicted"/>
<accession>A0A1V9X4M7</accession>
<dbReference type="InParanoid" id="A0A1V9X4M7"/>
<feature type="region of interest" description="Disordered" evidence="1">
    <location>
        <begin position="424"/>
        <end position="462"/>
    </location>
</feature>
<sequence>MGRKKRTSKLSVNVIHSSPYMSPALLSGRPPDQLLHLMQMQTQGCCPPAASCSSGHQQHSLRSRTSAYGRGMAFGGGGPLKQRTPYHASVSSRAYYEGQLPAFDSVNQSSRPFPGSYGPLAGPCDLSQMVASPTKVDFTPAARTIQLHCTSGRIAGTGLPPPACVFPPLGPSPLVPSTVASAPQSPTPGVGPSMVTSIAVLQSPWACDEGHELCPQFGLHQCACTPLALAREVVHDTPQPVPQPCFGSGEEILAISGSFPCLHFRFANLHPWLYYSICVEFAASAENAAQNYSWDSLLTQPSKSIRFLPPGNHMPGHLWMSRKWSLHLEQIALRIPHLPFGQFTPVVRLFATRGQLYQGLSLEGHPSDMIEASQNWFLSEHTFLLCPWAGDQRMVLCVGRVGSGCCKVDDVTATRSSIGRSLSDISDPYSLPESQSPPPCPREPWLDVEPTSCSSPDTVWGPPTIDGGCPPDDPMLHRIFNSLFPEGFFDETTCASSNGL</sequence>
<dbReference type="OrthoDB" id="10432501at2759"/>
<dbReference type="AlphaFoldDB" id="A0A1V9X4M7"/>
<reference evidence="2 3" key="1">
    <citation type="journal article" date="2017" name="Gigascience">
        <title>Draft genome of the honey bee ectoparasitic mite, Tropilaelaps mercedesae, is shaped by the parasitic life history.</title>
        <authorList>
            <person name="Dong X."/>
            <person name="Armstrong S.D."/>
            <person name="Xia D."/>
            <person name="Makepeace B.L."/>
            <person name="Darby A.C."/>
            <person name="Kadowaki T."/>
        </authorList>
    </citation>
    <scope>NUCLEOTIDE SEQUENCE [LARGE SCALE GENOMIC DNA]</scope>
    <source>
        <strain evidence="2">Wuxi-XJTLU</strain>
    </source>
</reference>
<name>A0A1V9X4M7_9ACAR</name>
<evidence type="ECO:0000313" key="3">
    <source>
        <dbReference type="Proteomes" id="UP000192247"/>
    </source>
</evidence>
<gene>
    <name evidence="2" type="ORF">BIW11_12827</name>
</gene>
<evidence type="ECO:0000256" key="1">
    <source>
        <dbReference type="SAM" id="MobiDB-lite"/>
    </source>
</evidence>
<protein>
    <submittedName>
        <fullName evidence="2">Uncharacterized protein</fullName>
    </submittedName>
</protein>
<comment type="caution">
    <text evidence="2">The sequence shown here is derived from an EMBL/GenBank/DDBJ whole genome shotgun (WGS) entry which is preliminary data.</text>
</comment>
<dbReference type="Proteomes" id="UP000192247">
    <property type="component" value="Unassembled WGS sequence"/>
</dbReference>
<dbReference type="EMBL" id="MNPL01024332">
    <property type="protein sequence ID" value="OQR68569.1"/>
    <property type="molecule type" value="Genomic_DNA"/>
</dbReference>
<evidence type="ECO:0000313" key="2">
    <source>
        <dbReference type="EMBL" id="OQR68569.1"/>
    </source>
</evidence>
<keyword evidence="3" id="KW-1185">Reference proteome</keyword>